<dbReference type="HAMAP" id="MF_00532_B">
    <property type="entry name" value="Ribosomal_uS9_B"/>
    <property type="match status" value="1"/>
</dbReference>
<dbReference type="SUPFAM" id="SSF54211">
    <property type="entry name" value="Ribosomal protein S5 domain 2-like"/>
    <property type="match status" value="1"/>
</dbReference>
<dbReference type="PANTHER" id="PTHR21569:SF1">
    <property type="entry name" value="SMALL RIBOSOMAL SUBUNIT PROTEIN US9M"/>
    <property type="match status" value="1"/>
</dbReference>
<dbReference type="EMBL" id="AUZY01006434">
    <property type="protein sequence ID" value="EQD54379.1"/>
    <property type="molecule type" value="Genomic_DNA"/>
</dbReference>
<dbReference type="PROSITE" id="PS00360">
    <property type="entry name" value="RIBOSOMAL_S9"/>
    <property type="match status" value="1"/>
</dbReference>
<protein>
    <submittedName>
        <fullName evidence="5">Ribosomal protein S9</fullName>
    </submittedName>
</protein>
<dbReference type="GO" id="GO:0006412">
    <property type="term" value="P:translation"/>
    <property type="evidence" value="ECO:0007669"/>
    <property type="project" value="InterPro"/>
</dbReference>
<evidence type="ECO:0000256" key="4">
    <source>
        <dbReference type="SAM" id="MobiDB-lite"/>
    </source>
</evidence>
<sequence>MSEEEVESRYAYGTGRRKTAVARVRIYPGPGTAVINDREPLRHFGRRELEEAALRPLRLTGLIDRVHITVKVDGGGVAGQAGAVAHGLARALCVMDSELRPQLKAAGLLTRDPRMKERKKPGLKRARKAPQYTKR</sequence>
<evidence type="ECO:0000256" key="2">
    <source>
        <dbReference type="ARBA" id="ARBA00022980"/>
    </source>
</evidence>
<organism evidence="5">
    <name type="scientific">mine drainage metagenome</name>
    <dbReference type="NCBI Taxonomy" id="410659"/>
    <lineage>
        <taxon>unclassified sequences</taxon>
        <taxon>metagenomes</taxon>
        <taxon>ecological metagenomes</taxon>
    </lineage>
</organism>
<comment type="similarity">
    <text evidence="1">Belongs to the universal ribosomal protein uS9 family.</text>
</comment>
<dbReference type="InterPro" id="IPR023035">
    <property type="entry name" value="Ribosomal_uS9_bac/plastid"/>
</dbReference>
<evidence type="ECO:0000313" key="5">
    <source>
        <dbReference type="EMBL" id="EQD54379.1"/>
    </source>
</evidence>
<keyword evidence="3" id="KW-0687">Ribonucleoprotein</keyword>
<accession>T1BM55</accession>
<reference evidence="5" key="2">
    <citation type="journal article" date="2014" name="ISME J.">
        <title>Microbial stratification in low pH oxic and suboxic macroscopic growths along an acid mine drainage.</title>
        <authorList>
            <person name="Mendez-Garcia C."/>
            <person name="Mesa V."/>
            <person name="Sprenger R.R."/>
            <person name="Richter M."/>
            <person name="Diez M.S."/>
            <person name="Solano J."/>
            <person name="Bargiela R."/>
            <person name="Golyshina O.V."/>
            <person name="Manteca A."/>
            <person name="Ramos J.L."/>
            <person name="Gallego J.R."/>
            <person name="Llorente I."/>
            <person name="Martins Dos Santos V.A."/>
            <person name="Jensen O.N."/>
            <person name="Pelaez A.I."/>
            <person name="Sanchez J."/>
            <person name="Ferrer M."/>
        </authorList>
    </citation>
    <scope>NUCLEOTIDE SEQUENCE</scope>
</reference>
<dbReference type="PANTHER" id="PTHR21569">
    <property type="entry name" value="RIBOSOMAL PROTEIN S9"/>
    <property type="match status" value="1"/>
</dbReference>
<gene>
    <name evidence="5" type="ORF">B1B_09716</name>
</gene>
<dbReference type="InterPro" id="IPR014721">
    <property type="entry name" value="Ribsml_uS5_D2-typ_fold_subgr"/>
</dbReference>
<dbReference type="AlphaFoldDB" id="T1BM55"/>
<evidence type="ECO:0000256" key="1">
    <source>
        <dbReference type="ARBA" id="ARBA00005251"/>
    </source>
</evidence>
<dbReference type="InterPro" id="IPR020574">
    <property type="entry name" value="Ribosomal_uS9_CS"/>
</dbReference>
<dbReference type="FunFam" id="3.30.230.10:FF:000001">
    <property type="entry name" value="30S ribosomal protein S9"/>
    <property type="match status" value="1"/>
</dbReference>
<dbReference type="InterPro" id="IPR020568">
    <property type="entry name" value="Ribosomal_Su5_D2-typ_SF"/>
</dbReference>
<proteinExistence type="inferred from homology"/>
<evidence type="ECO:0000256" key="3">
    <source>
        <dbReference type="ARBA" id="ARBA00023274"/>
    </source>
</evidence>
<comment type="caution">
    <text evidence="5">The sequence shown here is derived from an EMBL/GenBank/DDBJ whole genome shotgun (WGS) entry which is preliminary data.</text>
</comment>
<reference evidence="5" key="1">
    <citation type="submission" date="2013-08" db="EMBL/GenBank/DDBJ databases">
        <authorList>
            <person name="Mendez C."/>
            <person name="Richter M."/>
            <person name="Ferrer M."/>
            <person name="Sanchez J."/>
        </authorList>
    </citation>
    <scope>NUCLEOTIDE SEQUENCE</scope>
</reference>
<feature type="region of interest" description="Disordered" evidence="4">
    <location>
        <begin position="111"/>
        <end position="135"/>
    </location>
</feature>
<dbReference type="GO" id="GO:0003723">
    <property type="term" value="F:RNA binding"/>
    <property type="evidence" value="ECO:0007669"/>
    <property type="project" value="TreeGrafter"/>
</dbReference>
<name>T1BM55_9ZZZZ</name>
<keyword evidence="2 5" id="KW-0689">Ribosomal protein</keyword>
<dbReference type="GO" id="GO:0003735">
    <property type="term" value="F:structural constituent of ribosome"/>
    <property type="evidence" value="ECO:0007669"/>
    <property type="project" value="InterPro"/>
</dbReference>
<dbReference type="Pfam" id="PF00380">
    <property type="entry name" value="Ribosomal_S9"/>
    <property type="match status" value="1"/>
</dbReference>
<dbReference type="NCBIfam" id="NF001099">
    <property type="entry name" value="PRK00132.1"/>
    <property type="match status" value="1"/>
</dbReference>
<dbReference type="GO" id="GO:0022627">
    <property type="term" value="C:cytosolic small ribosomal subunit"/>
    <property type="evidence" value="ECO:0007669"/>
    <property type="project" value="TreeGrafter"/>
</dbReference>
<dbReference type="InterPro" id="IPR000754">
    <property type="entry name" value="Ribosomal_uS9"/>
</dbReference>
<dbReference type="Gene3D" id="3.30.230.10">
    <property type="match status" value="1"/>
</dbReference>
<feature type="compositionally biased region" description="Basic residues" evidence="4">
    <location>
        <begin position="116"/>
        <end position="135"/>
    </location>
</feature>